<dbReference type="PANTHER" id="PTHR32161">
    <property type="entry name" value="DPP6 N-TERMINAL DOMAIN-LIKE PROTEIN"/>
    <property type="match status" value="1"/>
</dbReference>
<organism evidence="1">
    <name type="scientific">Daucus carota subsp. sativus</name>
    <name type="common">Carrot</name>
    <dbReference type="NCBI Taxonomy" id="79200"/>
    <lineage>
        <taxon>Eukaryota</taxon>
        <taxon>Viridiplantae</taxon>
        <taxon>Streptophyta</taxon>
        <taxon>Embryophyta</taxon>
        <taxon>Tracheophyta</taxon>
        <taxon>Spermatophyta</taxon>
        <taxon>Magnoliopsida</taxon>
        <taxon>eudicotyledons</taxon>
        <taxon>Gunneridae</taxon>
        <taxon>Pentapetalae</taxon>
        <taxon>asterids</taxon>
        <taxon>campanulids</taxon>
        <taxon>Apiales</taxon>
        <taxon>Apiaceae</taxon>
        <taxon>Apioideae</taxon>
        <taxon>Scandiceae</taxon>
        <taxon>Daucinae</taxon>
        <taxon>Daucus</taxon>
        <taxon>Daucus sect. Daucus</taxon>
    </lineage>
</organism>
<dbReference type="OMA" id="EDEICMT"/>
<proteinExistence type="predicted"/>
<name>A0A166C639_DAUCS</name>
<sequence length="711" mass="80134">MGEERGSIAFFTTYRPPVALDIFCTSFPQFKNEVKMTDEVSYNYNGHSIPPAALKTLLKRPLFVHHGINEADVDSGRVSGTIFVSERESLETFHVALDFKDGKRPRVFSLADVYGRADGVRMEDSACIAGQDGEYLVFVSTKEPAKRRRQPWTVVYKMNLVTGRTERLTPSLQADLSPSVSPCGKKIAVASFQKKAGWNGEIQDLQTDIFVMNIEKPYKRHLVVDNGGWPTWGSDNIIFFHRKAAGFWGVFRADIGNGLTQKCHRVTPDNVDAMTPVAIDATTVAVAINRPYSSFSIEIPHEKEIYRHIEIHDSTKTKAPVLLTQYYRPTIDHFNPFVIIDGAKKHIGYHRCIRELLKIEEHNMEKRFHKVLSPQPDVGLFRLSGAFPTFSKDGSKLAYVGNDFKAVWIVDFEGTGEPREVFEVPDNLDTIFAPIWNQNPKKDILYVCMGSSFNDQGALHIYHIANVSKERRHHMQLTTSGNNAFPSTNPEGTKLVYRSTRDCKNNEGYKNLYIMEDLALGDSVEENITRLTEGNWVDTHCQWSPSGNWIVFSSSRHKSPTAAKKDHMLDAGYFAIYLVDPKHKDVVVRVLGSADDLAGHVNHPFFSPDGKSIVITADLAAVSVDPISLPLIEHSARPYGDIFSVDIDPNDIKKNENVKKFNRLTHTRYENSTGTWTTFSTHDTNAVWNRLIEGDRAWGMSGHPCLPKRCP</sequence>
<dbReference type="AlphaFoldDB" id="A0A166C639"/>
<evidence type="ECO:0008006" key="2">
    <source>
        <dbReference type="Google" id="ProtNLM"/>
    </source>
</evidence>
<dbReference type="Gramene" id="KZN03339">
    <property type="protein sequence ID" value="KZN03339"/>
    <property type="gene ID" value="DCAR_012095"/>
</dbReference>
<reference evidence="1" key="1">
    <citation type="journal article" date="2016" name="Nat. Genet.">
        <title>A high-quality carrot genome assembly provides new insights into carotenoid accumulation and asterid genome evolution.</title>
        <authorList>
            <person name="Iorizzo M."/>
            <person name="Ellison S."/>
            <person name="Senalik D."/>
            <person name="Zeng P."/>
            <person name="Satapoomin P."/>
            <person name="Huang J."/>
            <person name="Bowman M."/>
            <person name="Iovene M."/>
            <person name="Sanseverino W."/>
            <person name="Cavagnaro P."/>
            <person name="Yildiz M."/>
            <person name="Macko-Podgorni A."/>
            <person name="Moranska E."/>
            <person name="Grzebelus E."/>
            <person name="Grzebelus D."/>
            <person name="Ashrafi H."/>
            <person name="Zheng Z."/>
            <person name="Cheng S."/>
            <person name="Spooner D."/>
            <person name="Van Deynze A."/>
            <person name="Simon P."/>
        </authorList>
    </citation>
    <scope>NUCLEOTIDE SEQUENCE [LARGE SCALE GENOMIC DNA]</scope>
    <source>
        <tissue evidence="1">Leaf</tissue>
    </source>
</reference>
<dbReference type="InterPro" id="IPR011042">
    <property type="entry name" value="6-blade_b-propeller_TolB-like"/>
</dbReference>
<gene>
    <name evidence="1" type="ORF">DCAR_012095</name>
</gene>
<dbReference type="Gene3D" id="2.120.10.30">
    <property type="entry name" value="TolB, C-terminal domain"/>
    <property type="match status" value="2"/>
</dbReference>
<evidence type="ECO:0000313" key="1">
    <source>
        <dbReference type="EMBL" id="KZN03339.1"/>
    </source>
</evidence>
<accession>A0A166C639</accession>
<dbReference type="OrthoDB" id="43744at2759"/>
<dbReference type="PANTHER" id="PTHR32161:SF21">
    <property type="entry name" value="OS03G0314500 PROTEIN"/>
    <property type="match status" value="1"/>
</dbReference>
<protein>
    <recommendedName>
        <fullName evidence="2">Dipeptidylpeptidase IV N-terminal domain-containing protein</fullName>
    </recommendedName>
</protein>
<dbReference type="KEGG" id="dcr:108211701"/>
<dbReference type="EMBL" id="LNRQ01000003">
    <property type="protein sequence ID" value="KZN03339.1"/>
    <property type="molecule type" value="Genomic_DNA"/>
</dbReference>
<dbReference type="Pfam" id="PF07676">
    <property type="entry name" value="PD40"/>
    <property type="match status" value="5"/>
</dbReference>
<dbReference type="InterPro" id="IPR011659">
    <property type="entry name" value="WD40"/>
</dbReference>
<comment type="caution">
    <text evidence="1">The sequence shown here is derived from an EMBL/GenBank/DDBJ whole genome shotgun (WGS) entry which is preliminary data.</text>
</comment>
<dbReference type="SUPFAM" id="SSF82171">
    <property type="entry name" value="DPP6 N-terminal domain-like"/>
    <property type="match status" value="1"/>
</dbReference>